<gene>
    <name evidence="3" type="ORF">BT62DRAFT_1075931</name>
</gene>
<dbReference type="InterPro" id="IPR036063">
    <property type="entry name" value="Smr_dom_sf"/>
</dbReference>
<dbReference type="RefSeq" id="XP_043039854.1">
    <property type="nucleotide sequence ID" value="XM_043179168.1"/>
</dbReference>
<dbReference type="Pfam" id="PF01713">
    <property type="entry name" value="Smr"/>
    <property type="match status" value="1"/>
</dbReference>
<dbReference type="GeneID" id="66101462"/>
<sequence>MDSILTVIAGLAIRFALQFTSGSQKSRIGPMLLGFWEGVCVHYSANASPNPGVPYLGYLLRISLDLLLSDSILSVFLTILWTLLGVLFSEALGTHHGHDTTPAPFIAFLEQNEARTSVSIPVVAAGSIGPGHPPVPSPQLPTPPATLLNEVSDGQLPPPQQSSLNAASSAAPHDCGAVNHPAQVADENASDHPGSPIKDSSPRIVIPLAPQPLSSPNILSAMPVEVPFSSRLDNLIIPPPMLLQCESSDDRSLPIGLDGNVIPELHRTEGKIGVGNEDDALQTPLGFDINKDVAGSVDDDLLMTPVHLRHPLALQVLLLDRGAEESLLQDPLHIQGSSASVSVSAARTPPDPDNLAVVDEPVTAENLDAIPVPAPATVLHRGIILPEDCNSASSSSPSLTSAITSPDSPMLSSRAEALRKQAWSYEATKKNLKMRLNKAIQQQNRAQEFLLKQEIDDCTREIDKLHERAARRHYHSRNRSLQSNTIPTIDLHGLLTTEAVIKTEKAFKTVLEEGGNSLRVIVGKGLHSKQRKVKLKPAVEKAMMGHGITCAEDKKNTGVLIISTPATWKI</sequence>
<accession>A0A9P7VUI0</accession>
<dbReference type="EMBL" id="MU250534">
    <property type="protein sequence ID" value="KAG7446354.1"/>
    <property type="molecule type" value="Genomic_DNA"/>
</dbReference>
<feature type="compositionally biased region" description="Pro residues" evidence="1">
    <location>
        <begin position="131"/>
        <end position="144"/>
    </location>
</feature>
<proteinExistence type="predicted"/>
<dbReference type="AlphaFoldDB" id="A0A9P7VUI0"/>
<feature type="domain" description="Smr" evidence="2">
    <location>
        <begin position="489"/>
        <end position="565"/>
    </location>
</feature>
<dbReference type="PANTHER" id="PTHR47417:SF1">
    <property type="entry name" value="SMR DOMAIN-CONTAINING PROTEIN YPL199C"/>
    <property type="match status" value="1"/>
</dbReference>
<feature type="compositionally biased region" description="Low complexity" evidence="1">
    <location>
        <begin position="161"/>
        <end position="172"/>
    </location>
</feature>
<feature type="region of interest" description="Disordered" evidence="1">
    <location>
        <begin position="390"/>
        <end position="410"/>
    </location>
</feature>
<evidence type="ECO:0000313" key="3">
    <source>
        <dbReference type="EMBL" id="KAG7446354.1"/>
    </source>
</evidence>
<feature type="compositionally biased region" description="Low complexity" evidence="1">
    <location>
        <begin position="391"/>
        <end position="406"/>
    </location>
</feature>
<dbReference type="PANTHER" id="PTHR47417">
    <property type="entry name" value="SMR DOMAIN-CONTAINING PROTEIN YPL199C"/>
    <property type="match status" value="1"/>
</dbReference>
<dbReference type="SMART" id="SM00463">
    <property type="entry name" value="SMR"/>
    <property type="match status" value="1"/>
</dbReference>
<organism evidence="3 4">
    <name type="scientific">Guyanagaster necrorhizus</name>
    <dbReference type="NCBI Taxonomy" id="856835"/>
    <lineage>
        <taxon>Eukaryota</taxon>
        <taxon>Fungi</taxon>
        <taxon>Dikarya</taxon>
        <taxon>Basidiomycota</taxon>
        <taxon>Agaricomycotina</taxon>
        <taxon>Agaricomycetes</taxon>
        <taxon>Agaricomycetidae</taxon>
        <taxon>Agaricales</taxon>
        <taxon>Marasmiineae</taxon>
        <taxon>Physalacriaceae</taxon>
        <taxon>Guyanagaster</taxon>
    </lineage>
</organism>
<feature type="region of interest" description="Disordered" evidence="1">
    <location>
        <begin position="130"/>
        <end position="178"/>
    </location>
</feature>
<comment type="caution">
    <text evidence="3">The sequence shown here is derived from an EMBL/GenBank/DDBJ whole genome shotgun (WGS) entry which is preliminary data.</text>
</comment>
<dbReference type="InterPro" id="IPR053020">
    <property type="entry name" value="Smr_domain_protein"/>
</dbReference>
<evidence type="ECO:0000259" key="2">
    <source>
        <dbReference type="PROSITE" id="PS50828"/>
    </source>
</evidence>
<dbReference type="Proteomes" id="UP000812287">
    <property type="component" value="Unassembled WGS sequence"/>
</dbReference>
<name>A0A9P7VUI0_9AGAR</name>
<protein>
    <recommendedName>
        <fullName evidence="2">Smr domain-containing protein</fullName>
    </recommendedName>
</protein>
<dbReference type="PROSITE" id="PS50828">
    <property type="entry name" value="SMR"/>
    <property type="match status" value="1"/>
</dbReference>
<keyword evidence="4" id="KW-1185">Reference proteome</keyword>
<dbReference type="Gene3D" id="3.30.1370.110">
    <property type="match status" value="1"/>
</dbReference>
<dbReference type="OrthoDB" id="3231855at2759"/>
<dbReference type="SUPFAM" id="SSF160443">
    <property type="entry name" value="SMR domain-like"/>
    <property type="match status" value="1"/>
</dbReference>
<reference evidence="3" key="1">
    <citation type="submission" date="2020-11" db="EMBL/GenBank/DDBJ databases">
        <title>Adaptations for nitrogen fixation in a non-lichenized fungal sporocarp promotes dispersal by wood-feeding termites.</title>
        <authorList>
            <consortium name="DOE Joint Genome Institute"/>
            <person name="Koch R.A."/>
            <person name="Yoon G."/>
            <person name="Arayal U."/>
            <person name="Lail K."/>
            <person name="Amirebrahimi M."/>
            <person name="Labutti K."/>
            <person name="Lipzen A."/>
            <person name="Riley R."/>
            <person name="Barry K."/>
            <person name="Henrissat B."/>
            <person name="Grigoriev I.V."/>
            <person name="Herr J.R."/>
            <person name="Aime M.C."/>
        </authorList>
    </citation>
    <scope>NUCLEOTIDE SEQUENCE</scope>
    <source>
        <strain evidence="3">MCA 3950</strain>
    </source>
</reference>
<evidence type="ECO:0000256" key="1">
    <source>
        <dbReference type="SAM" id="MobiDB-lite"/>
    </source>
</evidence>
<dbReference type="InterPro" id="IPR002625">
    <property type="entry name" value="Smr_dom"/>
</dbReference>
<evidence type="ECO:0000313" key="4">
    <source>
        <dbReference type="Proteomes" id="UP000812287"/>
    </source>
</evidence>